<dbReference type="KEGG" id="gvi:glr1253"/>
<dbReference type="EMBL" id="BA000045">
    <property type="protein sequence ID" value="BAC89194.1"/>
    <property type="molecule type" value="Genomic_DNA"/>
</dbReference>
<evidence type="ECO:0000256" key="1">
    <source>
        <dbReference type="SAM" id="Phobius"/>
    </source>
</evidence>
<dbReference type="HOGENOM" id="CLU_158593_0_0_3"/>
<keyword evidence="1" id="KW-0812">Transmembrane</keyword>
<evidence type="ECO:0000313" key="2">
    <source>
        <dbReference type="EMBL" id="BAC89194.1"/>
    </source>
</evidence>
<dbReference type="STRING" id="251221.gene:10758734"/>
<dbReference type="eggNOG" id="ENOG5032W8C">
    <property type="taxonomic scope" value="Bacteria"/>
</dbReference>
<feature type="transmembrane region" description="Helical" evidence="1">
    <location>
        <begin position="47"/>
        <end position="65"/>
    </location>
</feature>
<keyword evidence="1" id="KW-0472">Membrane</keyword>
<protein>
    <submittedName>
        <fullName evidence="2">Glr1253 protein</fullName>
    </submittedName>
</protein>
<feature type="transmembrane region" description="Helical" evidence="1">
    <location>
        <begin position="21"/>
        <end position="41"/>
    </location>
</feature>
<keyword evidence="3" id="KW-1185">Reference proteome</keyword>
<sequence>MKDKLREFASLEKDVRVKATSTIWGCATGMLAICIPLVSIAGDGPALLLPLAVAVGAAVATAFVWKSQPISGGAQTSLPSALRLRQLEERIANLETIALSGEEALKARYRQLEKAE</sequence>
<reference evidence="2 3" key="1">
    <citation type="journal article" date="2003" name="DNA Res.">
        <title>Complete genome structure of Gloeobacter violaceus PCC 7421, a cyanobacterium that lacks thylakoids.</title>
        <authorList>
            <person name="Nakamura Y."/>
            <person name="Kaneko T."/>
            <person name="Sato S."/>
            <person name="Mimuro M."/>
            <person name="Miyashita H."/>
            <person name="Tsuchiya T."/>
            <person name="Sasamoto S."/>
            <person name="Watanabe A."/>
            <person name="Kawashima K."/>
            <person name="Kishida Y."/>
            <person name="Kiyokawa C."/>
            <person name="Kohara M."/>
            <person name="Matsumoto M."/>
            <person name="Matsuno A."/>
            <person name="Nakazaki N."/>
            <person name="Shimpo S."/>
            <person name="Takeuchi C."/>
            <person name="Yamada M."/>
            <person name="Tabata S."/>
        </authorList>
    </citation>
    <scope>NUCLEOTIDE SEQUENCE [LARGE SCALE GENOMIC DNA]</scope>
    <source>
        <strain evidence="3">ATCC 29082 / PCC 7421</strain>
    </source>
</reference>
<dbReference type="AlphaFoldDB" id="Q7NL73"/>
<evidence type="ECO:0000313" key="3">
    <source>
        <dbReference type="Proteomes" id="UP000000557"/>
    </source>
</evidence>
<proteinExistence type="predicted"/>
<dbReference type="PhylomeDB" id="Q7NL73"/>
<dbReference type="EnsemblBacteria" id="BAC89194">
    <property type="protein sequence ID" value="BAC89194"/>
    <property type="gene ID" value="BAC89194"/>
</dbReference>
<dbReference type="PATRIC" id="fig|251221.4.peg.1275"/>
<dbReference type="OrthoDB" id="426278at2"/>
<keyword evidence="1" id="KW-1133">Transmembrane helix</keyword>
<organism evidence="2 3">
    <name type="scientific">Gloeobacter violaceus (strain ATCC 29082 / PCC 7421)</name>
    <dbReference type="NCBI Taxonomy" id="251221"/>
    <lineage>
        <taxon>Bacteria</taxon>
        <taxon>Bacillati</taxon>
        <taxon>Cyanobacteriota</taxon>
        <taxon>Cyanophyceae</taxon>
        <taxon>Gloeobacterales</taxon>
        <taxon>Gloeobacteraceae</taxon>
        <taxon>Gloeobacter</taxon>
    </lineage>
</organism>
<gene>
    <name evidence="2" type="ordered locus">glr1253</name>
</gene>
<dbReference type="RefSeq" id="WP_011141253.1">
    <property type="nucleotide sequence ID" value="NC_005125.1"/>
</dbReference>
<accession>Q7NL73</accession>
<dbReference type="Proteomes" id="UP000000557">
    <property type="component" value="Chromosome"/>
</dbReference>
<reference evidence="2 3" key="2">
    <citation type="journal article" date="2003" name="DNA Res.">
        <title>Complete genome structure of Gloeobacter violaceus PCC 7421, a cyanobacterium that lacks thylakoids (supplement).</title>
        <authorList>
            <person name="Nakamura Y."/>
            <person name="Kaneko T."/>
            <person name="Sato S."/>
            <person name="Mimuro M."/>
            <person name="Miyashita H."/>
            <person name="Tsuchiya T."/>
            <person name="Sasamoto S."/>
            <person name="Watanabe A."/>
            <person name="Kawashima K."/>
            <person name="Kishida Y."/>
            <person name="Kiyokawa C."/>
            <person name="Kohara M."/>
            <person name="Matsumoto M."/>
            <person name="Matsuno A."/>
            <person name="Nakazaki N."/>
            <person name="Shimpo S."/>
            <person name="Takeuchi C."/>
            <person name="Yamada M."/>
            <person name="Tabata S."/>
        </authorList>
    </citation>
    <scope>NUCLEOTIDE SEQUENCE [LARGE SCALE GENOMIC DNA]</scope>
    <source>
        <strain evidence="3">ATCC 29082 / PCC 7421</strain>
    </source>
</reference>
<dbReference type="InParanoid" id="Q7NL73"/>
<name>Q7NL73_GLOVI</name>